<dbReference type="InterPro" id="IPR003593">
    <property type="entry name" value="AAA+_ATPase"/>
</dbReference>
<feature type="transmembrane region" description="Helical" evidence="9">
    <location>
        <begin position="278"/>
        <end position="299"/>
    </location>
</feature>
<dbReference type="PROSITE" id="PS00211">
    <property type="entry name" value="ABC_TRANSPORTER_1"/>
    <property type="match status" value="1"/>
</dbReference>
<keyword evidence="7 9" id="KW-1133">Transmembrane helix</keyword>
<keyword evidence="13" id="KW-1185">Reference proteome</keyword>
<dbReference type="GO" id="GO:0015421">
    <property type="term" value="F:ABC-type oligopeptide transporter activity"/>
    <property type="evidence" value="ECO:0007669"/>
    <property type="project" value="TreeGrafter"/>
</dbReference>
<keyword evidence="8 9" id="KW-0472">Membrane</keyword>
<evidence type="ECO:0000256" key="9">
    <source>
        <dbReference type="SAM" id="Phobius"/>
    </source>
</evidence>
<organism evidence="12 13">
    <name type="scientific">Brevibacillus centrosporus</name>
    <dbReference type="NCBI Taxonomy" id="54910"/>
    <lineage>
        <taxon>Bacteria</taxon>
        <taxon>Bacillati</taxon>
        <taxon>Bacillota</taxon>
        <taxon>Bacilli</taxon>
        <taxon>Bacillales</taxon>
        <taxon>Paenibacillaceae</taxon>
        <taxon>Brevibacillus</taxon>
    </lineage>
</organism>
<evidence type="ECO:0000256" key="6">
    <source>
        <dbReference type="ARBA" id="ARBA00022840"/>
    </source>
</evidence>
<dbReference type="PANTHER" id="PTHR43394">
    <property type="entry name" value="ATP-DEPENDENT PERMEASE MDL1, MITOCHONDRIAL"/>
    <property type="match status" value="1"/>
</dbReference>
<feature type="transmembrane region" description="Helical" evidence="9">
    <location>
        <begin position="20"/>
        <end position="43"/>
    </location>
</feature>
<evidence type="ECO:0000259" key="10">
    <source>
        <dbReference type="PROSITE" id="PS50893"/>
    </source>
</evidence>
<dbReference type="SMART" id="SM00382">
    <property type="entry name" value="AAA"/>
    <property type="match status" value="1"/>
</dbReference>
<evidence type="ECO:0000256" key="2">
    <source>
        <dbReference type="ARBA" id="ARBA00022448"/>
    </source>
</evidence>
<dbReference type="Pfam" id="PF00005">
    <property type="entry name" value="ABC_tran"/>
    <property type="match status" value="1"/>
</dbReference>
<name>A0A1I4AKA7_9BACL</name>
<keyword evidence="4 9" id="KW-0812">Transmembrane</keyword>
<dbReference type="InterPro" id="IPR039421">
    <property type="entry name" value="Type_1_exporter"/>
</dbReference>
<feature type="transmembrane region" description="Helical" evidence="9">
    <location>
        <begin position="248"/>
        <end position="266"/>
    </location>
</feature>
<evidence type="ECO:0000256" key="8">
    <source>
        <dbReference type="ARBA" id="ARBA00023136"/>
    </source>
</evidence>
<dbReference type="PROSITE" id="PS50893">
    <property type="entry name" value="ABC_TRANSPORTER_2"/>
    <property type="match status" value="1"/>
</dbReference>
<feature type="transmembrane region" description="Helical" evidence="9">
    <location>
        <begin position="158"/>
        <end position="176"/>
    </location>
</feature>
<dbReference type="Proteomes" id="UP000198915">
    <property type="component" value="Unassembled WGS sequence"/>
</dbReference>
<evidence type="ECO:0000313" key="12">
    <source>
        <dbReference type="EMBL" id="SFK56179.1"/>
    </source>
</evidence>
<dbReference type="STRING" id="1884381.SAMN05518846_11582"/>
<dbReference type="Gene3D" id="1.20.1560.10">
    <property type="entry name" value="ABC transporter type 1, transmembrane domain"/>
    <property type="match status" value="1"/>
</dbReference>
<dbReference type="InterPro" id="IPR027417">
    <property type="entry name" value="P-loop_NTPase"/>
</dbReference>
<gene>
    <name evidence="12" type="ORF">SAMN05518846_11582</name>
</gene>
<dbReference type="SUPFAM" id="SSF52540">
    <property type="entry name" value="P-loop containing nucleoside triphosphate hydrolases"/>
    <property type="match status" value="1"/>
</dbReference>
<accession>A0A1I4AKA7</accession>
<feature type="domain" description="ABC transporter" evidence="10">
    <location>
        <begin position="338"/>
        <end position="573"/>
    </location>
</feature>
<dbReference type="Gene3D" id="3.40.50.300">
    <property type="entry name" value="P-loop containing nucleotide triphosphate hydrolases"/>
    <property type="match status" value="1"/>
</dbReference>
<evidence type="ECO:0000256" key="1">
    <source>
        <dbReference type="ARBA" id="ARBA00004651"/>
    </source>
</evidence>
<reference evidence="13" key="1">
    <citation type="submission" date="2016-10" db="EMBL/GenBank/DDBJ databases">
        <authorList>
            <person name="Varghese N."/>
            <person name="Submissions S."/>
        </authorList>
    </citation>
    <scope>NUCLEOTIDE SEQUENCE [LARGE SCALE GENOMIC DNA]</scope>
    <source>
        <strain evidence="13">OK042</strain>
    </source>
</reference>
<evidence type="ECO:0000256" key="7">
    <source>
        <dbReference type="ARBA" id="ARBA00022989"/>
    </source>
</evidence>
<dbReference type="InterPro" id="IPR036640">
    <property type="entry name" value="ABC1_TM_sf"/>
</dbReference>
<dbReference type="PROSITE" id="PS50929">
    <property type="entry name" value="ABC_TM1F"/>
    <property type="match status" value="1"/>
</dbReference>
<dbReference type="GO" id="GO:0005886">
    <property type="term" value="C:plasma membrane"/>
    <property type="evidence" value="ECO:0007669"/>
    <property type="project" value="UniProtKB-SubCell"/>
</dbReference>
<dbReference type="FunFam" id="3.40.50.300:FF:000221">
    <property type="entry name" value="Multidrug ABC transporter ATP-binding protein"/>
    <property type="match status" value="1"/>
</dbReference>
<dbReference type="InterPro" id="IPR011527">
    <property type="entry name" value="ABC1_TM_dom"/>
</dbReference>
<dbReference type="CDD" id="cd18542">
    <property type="entry name" value="ABC_6TM_YknU_like"/>
    <property type="match status" value="1"/>
</dbReference>
<evidence type="ECO:0000256" key="5">
    <source>
        <dbReference type="ARBA" id="ARBA00022741"/>
    </source>
</evidence>
<feature type="transmembrane region" description="Helical" evidence="9">
    <location>
        <begin position="125"/>
        <end position="152"/>
    </location>
</feature>
<evidence type="ECO:0000259" key="11">
    <source>
        <dbReference type="PROSITE" id="PS50929"/>
    </source>
</evidence>
<dbReference type="EMBL" id="FORT01000015">
    <property type="protein sequence ID" value="SFK56179.1"/>
    <property type="molecule type" value="Genomic_DNA"/>
</dbReference>
<dbReference type="GO" id="GO:0016887">
    <property type="term" value="F:ATP hydrolysis activity"/>
    <property type="evidence" value="ECO:0007669"/>
    <property type="project" value="InterPro"/>
</dbReference>
<dbReference type="SUPFAM" id="SSF90123">
    <property type="entry name" value="ABC transporter transmembrane region"/>
    <property type="match status" value="1"/>
</dbReference>
<dbReference type="Pfam" id="PF00664">
    <property type="entry name" value="ABC_membrane"/>
    <property type="match status" value="1"/>
</dbReference>
<evidence type="ECO:0000256" key="4">
    <source>
        <dbReference type="ARBA" id="ARBA00022692"/>
    </source>
</evidence>
<dbReference type="GO" id="GO:0005524">
    <property type="term" value="F:ATP binding"/>
    <property type="evidence" value="ECO:0007669"/>
    <property type="project" value="UniProtKB-KW"/>
</dbReference>
<dbReference type="InterPro" id="IPR017871">
    <property type="entry name" value="ABC_transporter-like_CS"/>
</dbReference>
<dbReference type="RefSeq" id="WP_092273749.1">
    <property type="nucleotide sequence ID" value="NZ_FORT01000015.1"/>
</dbReference>
<dbReference type="InterPro" id="IPR003439">
    <property type="entry name" value="ABC_transporter-like_ATP-bd"/>
</dbReference>
<evidence type="ECO:0000256" key="3">
    <source>
        <dbReference type="ARBA" id="ARBA00022475"/>
    </source>
</evidence>
<evidence type="ECO:0000313" key="13">
    <source>
        <dbReference type="Proteomes" id="UP000198915"/>
    </source>
</evidence>
<comment type="subcellular location">
    <subcellularLocation>
        <location evidence="1">Cell membrane</location>
        <topology evidence="1">Multi-pass membrane protein</topology>
    </subcellularLocation>
</comment>
<dbReference type="PANTHER" id="PTHR43394:SF1">
    <property type="entry name" value="ATP-BINDING CASSETTE SUB-FAMILY B MEMBER 10, MITOCHONDRIAL"/>
    <property type="match status" value="1"/>
</dbReference>
<keyword evidence="6 12" id="KW-0067">ATP-binding</keyword>
<feature type="domain" description="ABC transmembrane type-1" evidence="11">
    <location>
        <begin position="20"/>
        <end position="301"/>
    </location>
</feature>
<sequence length="591" mass="67067">METFKRLKLYFWPYKRYFCISILSLFIVTAVTVIYPLILKYTIDEVFTRRQYALVPYLAIGFVLLMGIKGVAVYYHQYFGDLFGVSTVYELRNELYRKLQYLPFRYYDNAKTGDLMSRLAGDVEVFRFFLSFGSAQFLNFLLLTGFGFAIMLYLHPSLAVVTLCAMPFVGFTAYRFDKRVHVAFKHIREAFASLTTKVQENISGMNTVKALSRENFEINRFTDKNLNYKENHISTALIWGTFFPLMELFGNLCVVALLVFGGWLVIHDQMKLGELVAFFSLVWFIIGPLMQLGFILNSYSQSKAAGERLLQVLDEEDDRRHVPAASSHEEELPIKGHVQFIDVGLAYNEANEHALQSISFQAPPGKIIGLIGATGSGKTSVTQLISRFYEPTAGTILIDGKSSESYSPQHLRRNMGVVFQESFLFSCSIYDNIAYGRPDASREEVIQAAAYAQAHDFIRELPDGYDTLLGERGLGLSGGQKQRIAIARAFLVKPSILILDDATSAVDMETEYRIQQSLREVMVGRTTFIIAHRISSLKHADEILVMELGRVIERGTHEQLIALPAGAYRRIYDVQFQDRDQEAQQAEGSRI</sequence>
<feature type="transmembrane region" description="Helical" evidence="9">
    <location>
        <begin position="55"/>
        <end position="75"/>
    </location>
</feature>
<keyword evidence="2" id="KW-0813">Transport</keyword>
<keyword evidence="5" id="KW-0547">Nucleotide-binding</keyword>
<protein>
    <submittedName>
        <fullName evidence="12">ATP-binding cassette, subfamily B</fullName>
    </submittedName>
</protein>
<proteinExistence type="predicted"/>
<dbReference type="AlphaFoldDB" id="A0A1I4AKA7"/>
<keyword evidence="3" id="KW-1003">Cell membrane</keyword>